<protein>
    <recommendedName>
        <fullName evidence="4">DUF1460 domain-containing protein</fullName>
    </recommendedName>
</protein>
<dbReference type="InterPro" id="IPR010846">
    <property type="entry name" value="AmiA-like"/>
</dbReference>
<dbReference type="Proteomes" id="UP000199060">
    <property type="component" value="Unassembled WGS sequence"/>
</dbReference>
<dbReference type="Gene3D" id="2.30.260.10">
    <property type="entry name" value="putative xylanase like domain"/>
    <property type="match status" value="1"/>
</dbReference>
<dbReference type="STRING" id="686796.SAMN04488104_100131"/>
<dbReference type="RefSeq" id="WP_087940787.1">
    <property type="nucleotide sequence ID" value="NZ_FNAC01000001.1"/>
</dbReference>
<proteinExistence type="predicted"/>
<keyword evidence="1" id="KW-0732">Signal</keyword>
<evidence type="ECO:0000313" key="3">
    <source>
        <dbReference type="Proteomes" id="UP000199060"/>
    </source>
</evidence>
<feature type="signal peptide" evidence="1">
    <location>
        <begin position="1"/>
        <end position="19"/>
    </location>
</feature>
<reference evidence="3" key="1">
    <citation type="submission" date="2016-10" db="EMBL/GenBank/DDBJ databases">
        <authorList>
            <person name="Varghese N."/>
            <person name="Submissions S."/>
        </authorList>
    </citation>
    <scope>NUCLEOTIDE SEQUENCE [LARGE SCALE GENOMIC DNA]</scope>
    <source>
        <strain evidence="3">DSM 23095</strain>
    </source>
</reference>
<dbReference type="Pfam" id="PF07313">
    <property type="entry name" value="AmiA-like"/>
    <property type="match status" value="1"/>
</dbReference>
<dbReference type="EMBL" id="FNAC01000001">
    <property type="protein sequence ID" value="SDC51070.1"/>
    <property type="molecule type" value="Genomic_DNA"/>
</dbReference>
<evidence type="ECO:0000256" key="1">
    <source>
        <dbReference type="SAM" id="SignalP"/>
    </source>
</evidence>
<sequence length="285" mass="32406">MKFLLFFFAFALHTFTSQAQTVCTPESRARLEQALTLLPSFDPRTQTINELVVEIGKSFMGTPYVEKTLELPGPERLVIDLQGVDCTTYLETVVTLARMAQRGENDYDIFENELEYIRYRTGLNEGYPSRLHYFSDWIAINQKKGILKDITQEIGGTAYDNKPTFMTENPQFYPQLSNRENVEQLQNIEASIRIRDYFFIPKDQISAHESQIQSGDLIAITTSISNLDMVHVGFAVRQNGRIHLMHASSANKEVEISEKPLHDYLAGNKSQSGIMVARLVPTQAN</sequence>
<dbReference type="SUPFAM" id="SSF54001">
    <property type="entry name" value="Cysteine proteinases"/>
    <property type="match status" value="1"/>
</dbReference>
<dbReference type="OrthoDB" id="1409585at2"/>
<gene>
    <name evidence="2" type="ORF">SAMN04488104_100131</name>
</gene>
<feature type="chain" id="PRO_5011712249" description="DUF1460 domain-containing protein" evidence="1">
    <location>
        <begin position="20"/>
        <end position="285"/>
    </location>
</feature>
<dbReference type="AlphaFoldDB" id="A0A1G6M6G9"/>
<dbReference type="Gene3D" id="1.10.3670.10">
    <property type="entry name" value="Putative xylanase like domain"/>
    <property type="match status" value="1"/>
</dbReference>
<organism evidence="2 3">
    <name type="scientific">Algoriphagus faecimaris</name>
    <dbReference type="NCBI Taxonomy" id="686796"/>
    <lineage>
        <taxon>Bacteria</taxon>
        <taxon>Pseudomonadati</taxon>
        <taxon>Bacteroidota</taxon>
        <taxon>Cytophagia</taxon>
        <taxon>Cytophagales</taxon>
        <taxon>Cyclobacteriaceae</taxon>
        <taxon>Algoriphagus</taxon>
    </lineage>
</organism>
<evidence type="ECO:0000313" key="2">
    <source>
        <dbReference type="EMBL" id="SDC51070.1"/>
    </source>
</evidence>
<accession>A0A1G6M6G9</accession>
<keyword evidence="3" id="KW-1185">Reference proteome</keyword>
<dbReference type="InterPro" id="IPR038765">
    <property type="entry name" value="Papain-like_cys_pep_sf"/>
</dbReference>
<name>A0A1G6M6G9_9BACT</name>
<evidence type="ECO:0008006" key="4">
    <source>
        <dbReference type="Google" id="ProtNLM"/>
    </source>
</evidence>